<evidence type="ECO:0000256" key="3">
    <source>
        <dbReference type="ARBA" id="ARBA00012668"/>
    </source>
</evidence>
<dbReference type="RefSeq" id="XP_018997564.1">
    <property type="nucleotide sequence ID" value="XM_019135137.1"/>
</dbReference>
<keyword evidence="10" id="KW-0406">Ion transport</keyword>
<dbReference type="Proteomes" id="UP000094065">
    <property type="component" value="Unassembled WGS sequence"/>
</dbReference>
<proteinExistence type="inferred from homology"/>
<dbReference type="AlphaFoldDB" id="A0A1E3I4J6"/>
<evidence type="ECO:0000313" key="16">
    <source>
        <dbReference type="EMBL" id="ODN83564.1"/>
    </source>
</evidence>
<dbReference type="PANTHER" id="PTHR32361">
    <property type="entry name" value="FERRIC/CUPRIC REDUCTASE TRANSMEMBRANE COMPONENT"/>
    <property type="match status" value="1"/>
</dbReference>
<organism evidence="16 17">
    <name type="scientific">Cryptococcus amylolentus CBS 6039</name>
    <dbReference type="NCBI Taxonomy" id="1295533"/>
    <lineage>
        <taxon>Eukaryota</taxon>
        <taxon>Fungi</taxon>
        <taxon>Dikarya</taxon>
        <taxon>Basidiomycota</taxon>
        <taxon>Agaricomycotina</taxon>
        <taxon>Tremellomycetes</taxon>
        <taxon>Tremellales</taxon>
        <taxon>Cryptococcaceae</taxon>
        <taxon>Cryptococcus</taxon>
    </lineage>
</organism>
<dbReference type="InterPro" id="IPR013121">
    <property type="entry name" value="Fe_red_NAD-bd_6"/>
</dbReference>
<dbReference type="InterPro" id="IPR013130">
    <property type="entry name" value="Fe3_Rdtase_TM_dom"/>
</dbReference>
<dbReference type="EMBL" id="AWGJ01000002">
    <property type="protein sequence ID" value="ODN83564.1"/>
    <property type="molecule type" value="Genomic_DNA"/>
</dbReference>
<feature type="transmembrane region" description="Helical" evidence="14">
    <location>
        <begin position="152"/>
        <end position="170"/>
    </location>
</feature>
<dbReference type="OrthoDB" id="17725at2759"/>
<dbReference type="InterPro" id="IPR017927">
    <property type="entry name" value="FAD-bd_FR_type"/>
</dbReference>
<feature type="transmembrane region" description="Helical" evidence="14">
    <location>
        <begin position="228"/>
        <end position="247"/>
    </location>
</feature>
<dbReference type="CDD" id="cd06186">
    <property type="entry name" value="NOX_Duox_like_FAD_NADP"/>
    <property type="match status" value="1"/>
</dbReference>
<evidence type="ECO:0000256" key="11">
    <source>
        <dbReference type="ARBA" id="ARBA00023136"/>
    </source>
</evidence>
<dbReference type="GO" id="GO:0006826">
    <property type="term" value="P:iron ion transport"/>
    <property type="evidence" value="ECO:0007669"/>
    <property type="project" value="TreeGrafter"/>
</dbReference>
<dbReference type="Pfam" id="PF01794">
    <property type="entry name" value="Ferric_reduct"/>
    <property type="match status" value="1"/>
</dbReference>
<dbReference type="STRING" id="1295533.A0A1E3I4J6"/>
<dbReference type="Pfam" id="PF08022">
    <property type="entry name" value="FAD_binding_8"/>
    <property type="match status" value="1"/>
</dbReference>
<comment type="caution">
    <text evidence="16">The sequence shown here is derived from an EMBL/GenBank/DDBJ whole genome shotgun (WGS) entry which is preliminary data.</text>
</comment>
<dbReference type="PROSITE" id="PS51384">
    <property type="entry name" value="FAD_FR"/>
    <property type="match status" value="1"/>
</dbReference>
<dbReference type="InterPro" id="IPR051410">
    <property type="entry name" value="Ferric/Cupric_Reductase"/>
</dbReference>
<keyword evidence="7" id="KW-0249">Electron transport</keyword>
<reference evidence="16 17" key="1">
    <citation type="submission" date="2016-06" db="EMBL/GenBank/DDBJ databases">
        <title>Evolution of pathogenesis and genome organization in the Tremellales.</title>
        <authorList>
            <person name="Cuomo C."/>
            <person name="Litvintseva A."/>
            <person name="Heitman J."/>
            <person name="Chen Y."/>
            <person name="Sun S."/>
            <person name="Springer D."/>
            <person name="Dromer F."/>
            <person name="Young S."/>
            <person name="Zeng Q."/>
            <person name="Chapman S."/>
            <person name="Gujja S."/>
            <person name="Saif S."/>
            <person name="Birren B."/>
        </authorList>
    </citation>
    <scope>NUCLEOTIDE SEQUENCE [LARGE SCALE GENOMIC DNA]</scope>
    <source>
        <strain evidence="16 17">CBS 6039</strain>
    </source>
</reference>
<keyword evidence="4" id="KW-0813">Transport</keyword>
<evidence type="ECO:0000256" key="6">
    <source>
        <dbReference type="ARBA" id="ARBA00022692"/>
    </source>
</evidence>
<name>A0A1E3I4J6_9TREE</name>
<feature type="transmembrane region" description="Helical" evidence="14">
    <location>
        <begin position="291"/>
        <end position="309"/>
    </location>
</feature>
<dbReference type="GO" id="GO:0006879">
    <property type="term" value="P:intracellular iron ion homeostasis"/>
    <property type="evidence" value="ECO:0007669"/>
    <property type="project" value="TreeGrafter"/>
</dbReference>
<dbReference type="Pfam" id="PF08030">
    <property type="entry name" value="NAD_binding_6"/>
    <property type="match status" value="1"/>
</dbReference>
<evidence type="ECO:0000256" key="9">
    <source>
        <dbReference type="ARBA" id="ARBA00023002"/>
    </source>
</evidence>
<evidence type="ECO:0000313" key="17">
    <source>
        <dbReference type="Proteomes" id="UP000094065"/>
    </source>
</evidence>
<feature type="domain" description="FAD-binding FR-type" evidence="15">
    <location>
        <begin position="333"/>
        <end position="448"/>
    </location>
</feature>
<evidence type="ECO:0000256" key="8">
    <source>
        <dbReference type="ARBA" id="ARBA00022989"/>
    </source>
</evidence>
<dbReference type="EC" id="1.16.1.9" evidence="3"/>
<keyword evidence="8 14" id="KW-1133">Transmembrane helix</keyword>
<keyword evidence="12" id="KW-0325">Glycoprotein</keyword>
<feature type="transmembrane region" description="Helical" evidence="14">
    <location>
        <begin position="267"/>
        <end position="284"/>
    </location>
</feature>
<dbReference type="GO" id="GO:0052851">
    <property type="term" value="F:ferric-chelate reductase (NADPH) activity"/>
    <property type="evidence" value="ECO:0007669"/>
    <property type="project" value="UniProtKB-EC"/>
</dbReference>
<keyword evidence="5" id="KW-1003">Cell membrane</keyword>
<evidence type="ECO:0000256" key="1">
    <source>
        <dbReference type="ARBA" id="ARBA00004651"/>
    </source>
</evidence>
<sequence length="695" mass="74944">MSATVSSTAAAVAKTTVSAAKASLKAKIAAEKKDMTARSLHMVYDDWIGIAILFGICWFFIIPRFIARVRAPTTPRGHSLTRGWFLRKGTDKSIDGTASESSSQTATDVGATTTPPTHVKPLISYIPGGSTLFFYRPFQNLRWGFKSFAKMYDVYLLALYLLLVCFTIAWRSPLNLTSSTSGYAADYKRSGYVAIAQFPLCIALGVRNNIFGYVTGKAYDRLKIYHKVTGRIMFAATIWHAACYLYKWVHNGVFYKNSAKQYARFGWLAFGSFLIIMFTSLPWVRNRCYGIFKAAHVIGFILMLVGLGFHVDREVSVPITVSSGVIYGVSMICSLTKTRFASAEIVAHPGSDVVTVTIPALKTGWRAGQHVRLRVPATGGVHFLEGHPFTIASAADTEGAVLMIKNTGDWTRKLYKLAAKSAGDAEAPGAPLRTTVIVEGPYGGMGNTLPESFSSVLAVAGGSGITHSLGLASELIMAAPSGAVRPRTVDLVWMVRTTAMARPLLPTIHRLVNEARDWEVKCLASKEQTVQPTALRVHVHVTQAANAADIDVMNFHSVPALENEKVSVDAPLAPSADAAEGNVTPPALSPADEVDPEKLAYMTNHPGSNSQLASTVLSGVVIHPGRPQVGTFVHGIVDETISRHAETGAKANGVCVAVCGPDELLMDVLRAGWQVEQSKQKACGGLEVEEESFGF</sequence>
<comment type="similarity">
    <text evidence="2">Belongs to the ferric reductase (FRE) family.</text>
</comment>
<evidence type="ECO:0000256" key="7">
    <source>
        <dbReference type="ARBA" id="ARBA00022982"/>
    </source>
</evidence>
<dbReference type="PANTHER" id="PTHR32361:SF9">
    <property type="entry name" value="FERRIC REDUCTASE TRANSMEMBRANE COMPONENT 3-RELATED"/>
    <property type="match status" value="1"/>
</dbReference>
<dbReference type="SUPFAM" id="SSF52343">
    <property type="entry name" value="Ferredoxin reductase-like, C-terminal NADP-linked domain"/>
    <property type="match status" value="1"/>
</dbReference>
<evidence type="ECO:0000259" key="15">
    <source>
        <dbReference type="PROSITE" id="PS51384"/>
    </source>
</evidence>
<dbReference type="SUPFAM" id="SSF63380">
    <property type="entry name" value="Riboflavin synthase domain-like"/>
    <property type="match status" value="1"/>
</dbReference>
<keyword evidence="17" id="KW-1185">Reference proteome</keyword>
<dbReference type="GeneID" id="30152993"/>
<gene>
    <name evidence="16" type="ORF">L202_01684</name>
</gene>
<keyword evidence="6 14" id="KW-0812">Transmembrane</keyword>
<dbReference type="SFLD" id="SFLDS00052">
    <property type="entry name" value="Ferric_Reductase_Domain"/>
    <property type="match status" value="1"/>
</dbReference>
<evidence type="ECO:0000256" key="13">
    <source>
        <dbReference type="ARBA" id="ARBA00048483"/>
    </source>
</evidence>
<evidence type="ECO:0000256" key="10">
    <source>
        <dbReference type="ARBA" id="ARBA00023065"/>
    </source>
</evidence>
<dbReference type="GO" id="GO:0005886">
    <property type="term" value="C:plasma membrane"/>
    <property type="evidence" value="ECO:0007669"/>
    <property type="project" value="UniProtKB-SubCell"/>
</dbReference>
<feature type="transmembrane region" description="Helical" evidence="14">
    <location>
        <begin position="190"/>
        <end position="207"/>
    </location>
</feature>
<feature type="transmembrane region" description="Helical" evidence="14">
    <location>
        <begin position="47"/>
        <end position="67"/>
    </location>
</feature>
<dbReference type="InterPro" id="IPR017938">
    <property type="entry name" value="Riboflavin_synthase-like_b-brl"/>
</dbReference>
<accession>A0A1E3I4J6</accession>
<dbReference type="Gene3D" id="3.40.50.80">
    <property type="entry name" value="Nucleotide-binding domain of ferredoxin-NADP reductase (FNR) module"/>
    <property type="match status" value="1"/>
</dbReference>
<evidence type="ECO:0000256" key="12">
    <source>
        <dbReference type="ARBA" id="ARBA00023180"/>
    </source>
</evidence>
<keyword evidence="9" id="KW-0560">Oxidoreductase</keyword>
<evidence type="ECO:0000256" key="4">
    <source>
        <dbReference type="ARBA" id="ARBA00022448"/>
    </source>
</evidence>
<dbReference type="SFLD" id="SFLDG01168">
    <property type="entry name" value="Ferric_reductase_subgroup_(FRE"/>
    <property type="match status" value="1"/>
</dbReference>
<protein>
    <recommendedName>
        <fullName evidence="3">ferric-chelate reductase (NADPH)</fullName>
        <ecNumber evidence="3">1.16.1.9</ecNumber>
    </recommendedName>
</protein>
<keyword evidence="11 14" id="KW-0472">Membrane</keyword>
<evidence type="ECO:0000256" key="5">
    <source>
        <dbReference type="ARBA" id="ARBA00022475"/>
    </source>
</evidence>
<dbReference type="InterPro" id="IPR013112">
    <property type="entry name" value="FAD-bd_8"/>
</dbReference>
<dbReference type="InterPro" id="IPR039261">
    <property type="entry name" value="FNR_nucleotide-bd"/>
</dbReference>
<dbReference type="GO" id="GO:0015677">
    <property type="term" value="P:copper ion import"/>
    <property type="evidence" value="ECO:0007669"/>
    <property type="project" value="TreeGrafter"/>
</dbReference>
<evidence type="ECO:0000256" key="14">
    <source>
        <dbReference type="SAM" id="Phobius"/>
    </source>
</evidence>
<comment type="catalytic activity">
    <reaction evidence="13">
        <text>2 a Fe(II)-siderophore + NADP(+) + H(+) = 2 a Fe(III)-siderophore + NADPH</text>
        <dbReference type="Rhea" id="RHEA:28795"/>
        <dbReference type="Rhea" id="RHEA-COMP:11342"/>
        <dbReference type="Rhea" id="RHEA-COMP:11344"/>
        <dbReference type="ChEBI" id="CHEBI:15378"/>
        <dbReference type="ChEBI" id="CHEBI:29033"/>
        <dbReference type="ChEBI" id="CHEBI:29034"/>
        <dbReference type="ChEBI" id="CHEBI:57783"/>
        <dbReference type="ChEBI" id="CHEBI:58349"/>
        <dbReference type="EC" id="1.16.1.9"/>
    </reaction>
</comment>
<evidence type="ECO:0000256" key="2">
    <source>
        <dbReference type="ARBA" id="ARBA00006278"/>
    </source>
</evidence>
<comment type="subcellular location">
    <subcellularLocation>
        <location evidence="1">Cell membrane</location>
        <topology evidence="1">Multi-pass membrane protein</topology>
    </subcellularLocation>
</comment>